<evidence type="ECO:0000259" key="10">
    <source>
        <dbReference type="PROSITE" id="PS50850"/>
    </source>
</evidence>
<evidence type="ECO:0000256" key="7">
    <source>
        <dbReference type="ARBA" id="ARBA00038459"/>
    </source>
</evidence>
<dbReference type="Pfam" id="PF00083">
    <property type="entry name" value="Sugar_tr"/>
    <property type="match status" value="1"/>
</dbReference>
<evidence type="ECO:0000256" key="1">
    <source>
        <dbReference type="ARBA" id="ARBA00004651"/>
    </source>
</evidence>
<feature type="transmembrane region" description="Helical" evidence="9">
    <location>
        <begin position="502"/>
        <end position="524"/>
    </location>
</feature>
<feature type="region of interest" description="Disordered" evidence="8">
    <location>
        <begin position="859"/>
        <end position="916"/>
    </location>
</feature>
<keyword evidence="4 9" id="KW-0812">Transmembrane</keyword>
<dbReference type="InterPro" id="IPR005828">
    <property type="entry name" value="MFS_sugar_transport-like"/>
</dbReference>
<dbReference type="GO" id="GO:0005886">
    <property type="term" value="C:plasma membrane"/>
    <property type="evidence" value="ECO:0007669"/>
    <property type="project" value="UniProtKB-SubCell"/>
</dbReference>
<comment type="similarity">
    <text evidence="7">Belongs to the major facilitator superfamily. DHA1 family. Polyamines/proton antiporter (TC 2.A.1.2.16) subfamily.</text>
</comment>
<feature type="transmembrane region" description="Helical" evidence="9">
    <location>
        <begin position="536"/>
        <end position="557"/>
    </location>
</feature>
<feature type="transmembrane region" description="Helical" evidence="9">
    <location>
        <begin position="805"/>
        <end position="827"/>
    </location>
</feature>
<dbReference type="EMBL" id="CVQI01015780">
    <property type="protein sequence ID" value="CRK24181.1"/>
    <property type="molecule type" value="Genomic_DNA"/>
</dbReference>
<dbReference type="AlphaFoldDB" id="A0A0G4LQA2"/>
<feature type="transmembrane region" description="Helical" evidence="9">
    <location>
        <begin position="176"/>
        <end position="193"/>
    </location>
</feature>
<dbReference type="PANTHER" id="PTHR23502">
    <property type="entry name" value="MAJOR FACILITATOR SUPERFAMILY"/>
    <property type="match status" value="1"/>
</dbReference>
<feature type="compositionally biased region" description="Acidic residues" evidence="8">
    <location>
        <begin position="866"/>
        <end position="880"/>
    </location>
</feature>
<evidence type="ECO:0000256" key="8">
    <source>
        <dbReference type="SAM" id="MobiDB-lite"/>
    </source>
</evidence>
<gene>
    <name evidence="11" type="ORF">BN1723_013191</name>
</gene>
<protein>
    <recommendedName>
        <fullName evidence="10">Major facilitator superfamily (MFS) profile domain-containing protein</fullName>
    </recommendedName>
</protein>
<keyword evidence="2" id="KW-0813">Transport</keyword>
<name>A0A0G4LQA2_VERLO</name>
<evidence type="ECO:0000313" key="12">
    <source>
        <dbReference type="Proteomes" id="UP000045706"/>
    </source>
</evidence>
<dbReference type="Pfam" id="PF07690">
    <property type="entry name" value="MFS_1"/>
    <property type="match status" value="1"/>
</dbReference>
<dbReference type="SUPFAM" id="SSF103473">
    <property type="entry name" value="MFS general substrate transporter"/>
    <property type="match status" value="2"/>
</dbReference>
<evidence type="ECO:0000256" key="6">
    <source>
        <dbReference type="ARBA" id="ARBA00023136"/>
    </source>
</evidence>
<evidence type="ECO:0000313" key="11">
    <source>
        <dbReference type="EMBL" id="CRK24181.1"/>
    </source>
</evidence>
<evidence type="ECO:0000256" key="2">
    <source>
        <dbReference type="ARBA" id="ARBA00022448"/>
    </source>
</evidence>
<feature type="transmembrane region" description="Helical" evidence="9">
    <location>
        <begin position="771"/>
        <end position="793"/>
    </location>
</feature>
<feature type="domain" description="Major facilitator superfamily (MFS) profile" evidence="10">
    <location>
        <begin position="411"/>
        <end position="832"/>
    </location>
</feature>
<feature type="transmembrane region" description="Helical" evidence="9">
    <location>
        <begin position="740"/>
        <end position="764"/>
    </location>
</feature>
<dbReference type="Gene3D" id="1.20.1250.20">
    <property type="entry name" value="MFS general substrate transporter like domains"/>
    <property type="match status" value="2"/>
</dbReference>
<feature type="transmembrane region" description="Helical" evidence="9">
    <location>
        <begin position="636"/>
        <end position="660"/>
    </location>
</feature>
<sequence length="916" mass="100147">MDEVYERNVEGLFLHDLVAIDGNTATFARPDGQDQVKKHFDFLHVTPKMGPHAFIKNSSLANGAGYVDVDDGTTQHKKFPNVWSAGDVSSLPTSKTAAAITAEAPVLVRNLLQTTEGKAPDAVYDGYTSCPLTTEYGKVLLAEFKYGGQPKETFGDLIGFDQAVPRRAFYHLKKDFFPWLGATVASWTIFGCSKWDNPYAFRIPIWGQLFSSIIVGVGVFFVPESPRWLIANGKIEQARAMLAKYHGEGQENHPVVRLQMEEMKHSIKQDASDKRWWDYRELGSTRSARRRLIYVLGMAAFGQLSGNSITDNTTNRPEAHARHLTSHHGDSTKLISIVCHTTTPDLDIEAQPARTKEGHFKLLYDQAGVIPEVLNHTYPGEGTAESPYLVDFLPEDVRNPMTFSQTKKWSITVVNAVATLAVAFASSAYSGGVRAVIIDFGVSQIVAILGVSLFVLGFAIGPLLWAPLSEIFGRQRLFIVTFFALTAFNAGAAGSQNIETLIILRFFAGAFGSSPLTNAGGVIADMFSASERGMASALFASAPFLGPVLGPIAGGFLGHASGWRWVEGMMAIFTGLILIISLFICPETYAPYLLRQRALELSRQTGKHYVSKHDLRKVPQLTALMRPRVLLFCEPIVTLTSIYMAIIYGTLYMLFAAFPIVYQVHRGWTPGIGGLAFIGVAVGMIFAVSYSLYDNKRYAAAVEAAGGAAQPEARLPPAIIGSILLPVGLFWFAWTNGPEIHWIVSIIASGFFGAGLVLVFLSLLNYLIDSYVVFAASALAANSVIRSLFGAAFPLFTSNMYDDLGIHWASTIPAFLALACVPFPYLFWRYGKTIRLKCKYAAEAAAVLEQMRAGAVKPPALRESDQMMEDGIEAGREEEEEKVRRASRATQGGVLSDDERTMAGDAPEEPVGTKEQ</sequence>
<dbReference type="Proteomes" id="UP000045706">
    <property type="component" value="Unassembled WGS sequence"/>
</dbReference>
<feature type="transmembrane region" description="Helical" evidence="9">
    <location>
        <begin position="569"/>
        <end position="594"/>
    </location>
</feature>
<accession>A0A0G4LQA2</accession>
<evidence type="ECO:0000256" key="9">
    <source>
        <dbReference type="SAM" id="Phobius"/>
    </source>
</evidence>
<evidence type="ECO:0000256" key="4">
    <source>
        <dbReference type="ARBA" id="ARBA00022692"/>
    </source>
</evidence>
<keyword evidence="3" id="KW-1003">Cell membrane</keyword>
<feature type="transmembrane region" description="Helical" evidence="9">
    <location>
        <begin position="409"/>
        <end position="429"/>
    </location>
</feature>
<evidence type="ECO:0000256" key="5">
    <source>
        <dbReference type="ARBA" id="ARBA00022989"/>
    </source>
</evidence>
<dbReference type="CDD" id="cd17323">
    <property type="entry name" value="MFS_Tpo1_MDR_like"/>
    <property type="match status" value="1"/>
</dbReference>
<feature type="transmembrane region" description="Helical" evidence="9">
    <location>
        <begin position="672"/>
        <end position="693"/>
    </location>
</feature>
<dbReference type="FunFam" id="1.20.1250.20:FF:000266">
    <property type="entry name" value="MFS multidrug transporter, putative"/>
    <property type="match status" value="1"/>
</dbReference>
<keyword evidence="6 9" id="KW-0472">Membrane</keyword>
<keyword evidence="5 9" id="KW-1133">Transmembrane helix</keyword>
<feature type="transmembrane region" description="Helical" evidence="9">
    <location>
        <begin position="441"/>
        <end position="465"/>
    </location>
</feature>
<dbReference type="PANTHER" id="PTHR23502:SF186">
    <property type="entry name" value="MAJOR FACILITATOR SUPERFAMILY (MFS) PROFILE DOMAIN-CONTAINING PROTEIN"/>
    <property type="match status" value="1"/>
</dbReference>
<feature type="transmembrane region" description="Helical" evidence="9">
    <location>
        <begin position="477"/>
        <end position="496"/>
    </location>
</feature>
<feature type="transmembrane region" description="Helical" evidence="9">
    <location>
        <begin position="205"/>
        <end position="222"/>
    </location>
</feature>
<reference evidence="12" key="1">
    <citation type="submission" date="2015-05" db="EMBL/GenBank/DDBJ databases">
        <authorList>
            <person name="Fogelqvist Johan"/>
        </authorList>
    </citation>
    <scope>NUCLEOTIDE SEQUENCE [LARGE SCALE GENOMIC DNA]</scope>
</reference>
<dbReference type="GO" id="GO:0022857">
    <property type="term" value="F:transmembrane transporter activity"/>
    <property type="evidence" value="ECO:0007669"/>
    <property type="project" value="InterPro"/>
</dbReference>
<dbReference type="InterPro" id="IPR020846">
    <property type="entry name" value="MFS_dom"/>
</dbReference>
<dbReference type="InterPro" id="IPR036259">
    <property type="entry name" value="MFS_trans_sf"/>
</dbReference>
<comment type="subcellular location">
    <subcellularLocation>
        <location evidence="1">Cell membrane</location>
        <topology evidence="1">Multi-pass membrane protein</topology>
    </subcellularLocation>
</comment>
<dbReference type="PROSITE" id="PS50850">
    <property type="entry name" value="MFS"/>
    <property type="match status" value="1"/>
</dbReference>
<feature type="transmembrane region" description="Helical" evidence="9">
    <location>
        <begin position="714"/>
        <end position="734"/>
    </location>
</feature>
<proteinExistence type="inferred from homology"/>
<dbReference type="InterPro" id="IPR011701">
    <property type="entry name" value="MFS"/>
</dbReference>
<dbReference type="Gene3D" id="3.50.50.60">
    <property type="entry name" value="FAD/NAD(P)-binding domain"/>
    <property type="match status" value="2"/>
</dbReference>
<evidence type="ECO:0000256" key="3">
    <source>
        <dbReference type="ARBA" id="ARBA00022475"/>
    </source>
</evidence>
<organism evidence="11 12">
    <name type="scientific">Verticillium longisporum</name>
    <name type="common">Verticillium dahliae var. longisporum</name>
    <dbReference type="NCBI Taxonomy" id="100787"/>
    <lineage>
        <taxon>Eukaryota</taxon>
        <taxon>Fungi</taxon>
        <taxon>Dikarya</taxon>
        <taxon>Ascomycota</taxon>
        <taxon>Pezizomycotina</taxon>
        <taxon>Sordariomycetes</taxon>
        <taxon>Hypocreomycetidae</taxon>
        <taxon>Glomerellales</taxon>
        <taxon>Plectosphaerellaceae</taxon>
        <taxon>Verticillium</taxon>
    </lineage>
</organism>
<dbReference type="InterPro" id="IPR036188">
    <property type="entry name" value="FAD/NAD-bd_sf"/>
</dbReference>